<dbReference type="SUPFAM" id="SSF54001">
    <property type="entry name" value="Cysteine proteinases"/>
    <property type="match status" value="1"/>
</dbReference>
<dbReference type="InterPro" id="IPR038765">
    <property type="entry name" value="Papain-like_cys_pep_sf"/>
</dbReference>
<gene>
    <name evidence="4" type="ORF">g.20726</name>
</gene>
<dbReference type="PROSITE" id="PS50235">
    <property type="entry name" value="USP_3"/>
    <property type="match status" value="1"/>
</dbReference>
<evidence type="ECO:0000259" key="3">
    <source>
        <dbReference type="PROSITE" id="PS50235"/>
    </source>
</evidence>
<evidence type="ECO:0000256" key="2">
    <source>
        <dbReference type="ARBA" id="ARBA00012759"/>
    </source>
</evidence>
<organism evidence="4">
    <name type="scientific">Cuerna arida</name>
    <dbReference type="NCBI Taxonomy" id="1464854"/>
    <lineage>
        <taxon>Eukaryota</taxon>
        <taxon>Metazoa</taxon>
        <taxon>Ecdysozoa</taxon>
        <taxon>Arthropoda</taxon>
        <taxon>Hexapoda</taxon>
        <taxon>Insecta</taxon>
        <taxon>Pterygota</taxon>
        <taxon>Neoptera</taxon>
        <taxon>Paraneoptera</taxon>
        <taxon>Hemiptera</taxon>
        <taxon>Auchenorrhyncha</taxon>
        <taxon>Membracoidea</taxon>
        <taxon>Cicadellidae</taxon>
        <taxon>Cicadellinae</taxon>
        <taxon>Proconiini</taxon>
        <taxon>Cuerna</taxon>
    </lineage>
</organism>
<dbReference type="InterPro" id="IPR028889">
    <property type="entry name" value="USP"/>
</dbReference>
<dbReference type="InterPro" id="IPR050185">
    <property type="entry name" value="Ub_carboxyl-term_hydrolase"/>
</dbReference>
<dbReference type="PANTHER" id="PTHR21646">
    <property type="entry name" value="UBIQUITIN CARBOXYL-TERMINAL HYDROLASE"/>
    <property type="match status" value="1"/>
</dbReference>
<protein>
    <recommendedName>
        <fullName evidence="2">ubiquitinyl hydrolase 1</fullName>
        <ecNumber evidence="2">3.4.19.12</ecNumber>
    </recommendedName>
</protein>
<dbReference type="PANTHER" id="PTHR21646:SF23">
    <property type="entry name" value="UBIQUITIN CARBOXYL-TERMINAL HYDROLASE USP2"/>
    <property type="match status" value="1"/>
</dbReference>
<dbReference type="AlphaFoldDB" id="A0A1B6FM56"/>
<dbReference type="GO" id="GO:0016579">
    <property type="term" value="P:protein deubiquitination"/>
    <property type="evidence" value="ECO:0007669"/>
    <property type="project" value="InterPro"/>
</dbReference>
<evidence type="ECO:0000313" key="4">
    <source>
        <dbReference type="EMBL" id="JAS51259.1"/>
    </source>
</evidence>
<dbReference type="EMBL" id="GECZ01018510">
    <property type="protein sequence ID" value="JAS51259.1"/>
    <property type="molecule type" value="Transcribed_RNA"/>
</dbReference>
<dbReference type="InterPro" id="IPR001394">
    <property type="entry name" value="Peptidase_C19_UCH"/>
</dbReference>
<dbReference type="Gene3D" id="3.90.70.10">
    <property type="entry name" value="Cysteine proteinases"/>
    <property type="match status" value="1"/>
</dbReference>
<dbReference type="Pfam" id="PF00443">
    <property type="entry name" value="UCH"/>
    <property type="match status" value="1"/>
</dbReference>
<dbReference type="EC" id="3.4.19.12" evidence="2"/>
<feature type="domain" description="USP" evidence="3">
    <location>
        <begin position="43"/>
        <end position="371"/>
    </location>
</feature>
<evidence type="ECO:0000256" key="1">
    <source>
        <dbReference type="ARBA" id="ARBA00000707"/>
    </source>
</evidence>
<dbReference type="PROSITE" id="PS00972">
    <property type="entry name" value="USP_1"/>
    <property type="match status" value="1"/>
</dbReference>
<reference evidence="4" key="1">
    <citation type="submission" date="2015-11" db="EMBL/GenBank/DDBJ databases">
        <title>De novo transcriptome assembly of four potential Pierce s Disease insect vectors from Arizona vineyards.</title>
        <authorList>
            <person name="Tassone E.E."/>
        </authorList>
    </citation>
    <scope>NUCLEOTIDE SEQUENCE</scope>
</reference>
<dbReference type="CDD" id="cd02674">
    <property type="entry name" value="Peptidase_C19R"/>
    <property type="match status" value="1"/>
</dbReference>
<sequence length="375" mass="42855">MLIQSYNAEFSEKFTVTSVLMTSPSLPSFHPEVSIKTETGGLLGLNNIGNTCFLNAIIQCLSNTKPLLEYILREEYLREIRNSARSLLIRRFAELITNLWTDKKHAVNTSPLKSAVGLYAPRFSGFGQQDAQEFLRYLLQGLHEEINRAPVVQHKRRDQLQNENLTADEIWQRYLKGDNSKIVDIFGGQLRSDLKCTVCGFASTTYEPFWDLSLSIPHSESRNTQRKVHLSQCLDYFTKEETLEGNEKPTCSRCKSKQTCIKKISIQKFPQILVIHLKRFTGNTRKVDTEVEFPVSGLNLAPYSAERHQLGSNVYSLYGVVNHFGSCFYGHYTAYCKHPYCAGWHIFNDSHVNSVHPNATTDPYILFYELDSPEC</sequence>
<dbReference type="GO" id="GO:0004843">
    <property type="term" value="F:cysteine-type deubiquitinase activity"/>
    <property type="evidence" value="ECO:0007669"/>
    <property type="project" value="UniProtKB-EC"/>
</dbReference>
<dbReference type="InterPro" id="IPR018200">
    <property type="entry name" value="USP_CS"/>
</dbReference>
<dbReference type="PROSITE" id="PS00973">
    <property type="entry name" value="USP_2"/>
    <property type="match status" value="1"/>
</dbReference>
<name>A0A1B6FM56_9HEMI</name>
<proteinExistence type="predicted"/>
<accession>A0A1B6FM56</accession>
<comment type="catalytic activity">
    <reaction evidence="1">
        <text>Thiol-dependent hydrolysis of ester, thioester, amide, peptide and isopeptide bonds formed by the C-terminal Gly of ubiquitin (a 76-residue protein attached to proteins as an intracellular targeting signal).</text>
        <dbReference type="EC" id="3.4.19.12"/>
    </reaction>
</comment>